<dbReference type="InterPro" id="IPR006674">
    <property type="entry name" value="HD_domain"/>
</dbReference>
<dbReference type="HAMAP" id="MF_01212">
    <property type="entry name" value="dGTPase_type2"/>
    <property type="match status" value="1"/>
</dbReference>
<dbReference type="NCBIfam" id="TIGR01353">
    <property type="entry name" value="dGTP_triPase"/>
    <property type="match status" value="1"/>
</dbReference>
<evidence type="ECO:0000313" key="5">
    <source>
        <dbReference type="EMBL" id="AEF54160.1"/>
    </source>
</evidence>
<keyword evidence="1 2" id="KW-0378">Hydrolase</keyword>
<reference evidence="5 6" key="1">
    <citation type="journal article" date="2012" name="Stand. Genomic Sci.">
        <title>Complete genome sequence of Marinomonas posidonica type strain (IVIA-Po-181(T)).</title>
        <authorList>
            <person name="Lucas-Elio P."/>
            <person name="Goodwin L."/>
            <person name="Woyke T."/>
            <person name="Pitluck S."/>
            <person name="Nolan M."/>
            <person name="Kyrpides N.C."/>
            <person name="Detter J.C."/>
            <person name="Copeland A."/>
            <person name="Lu M."/>
            <person name="Bruce D."/>
            <person name="Detter C."/>
            <person name="Tapia R."/>
            <person name="Han S."/>
            <person name="Land M.L."/>
            <person name="Ivanova N."/>
            <person name="Mikhailova N."/>
            <person name="Johnston A.W."/>
            <person name="Sanchez-Amat A."/>
        </authorList>
    </citation>
    <scope>NUCLEOTIDE SEQUENCE [LARGE SCALE GENOMIC DNA]</scope>
    <source>
        <strain evidence="6">CECT 7376 / NCIMB 14433 / IVIA-Po-181</strain>
    </source>
</reference>
<evidence type="ECO:0000259" key="4">
    <source>
        <dbReference type="PROSITE" id="PS51831"/>
    </source>
</evidence>
<dbReference type="Pfam" id="PF01966">
    <property type="entry name" value="HD"/>
    <property type="match status" value="1"/>
</dbReference>
<dbReference type="Proteomes" id="UP000009230">
    <property type="component" value="Chromosome"/>
</dbReference>
<dbReference type="SMART" id="SM00471">
    <property type="entry name" value="HDc"/>
    <property type="match status" value="1"/>
</dbReference>
<dbReference type="PANTHER" id="PTHR11373:SF40">
    <property type="entry name" value="DEOXYGUANOSINETRIPHOSPHATE TRIPHOSPHOHYDROLASE-LIKE PROTEIN 2"/>
    <property type="match status" value="1"/>
</dbReference>
<dbReference type="GO" id="GO:0008832">
    <property type="term" value="F:dGTPase activity"/>
    <property type="evidence" value="ECO:0007669"/>
    <property type="project" value="TreeGrafter"/>
</dbReference>
<dbReference type="GO" id="GO:0006203">
    <property type="term" value="P:dGTP catabolic process"/>
    <property type="evidence" value="ECO:0007669"/>
    <property type="project" value="TreeGrafter"/>
</dbReference>
<dbReference type="AlphaFoldDB" id="F6CUQ0"/>
<feature type="compositionally biased region" description="Basic and acidic residues" evidence="3">
    <location>
        <begin position="20"/>
        <end position="31"/>
    </location>
</feature>
<dbReference type="PANTHER" id="PTHR11373">
    <property type="entry name" value="DEOXYNUCLEOSIDE TRIPHOSPHATE TRIPHOSPHOHYDROLASE"/>
    <property type="match status" value="1"/>
</dbReference>
<dbReference type="CDD" id="cd00077">
    <property type="entry name" value="HDc"/>
    <property type="match status" value="1"/>
</dbReference>
<dbReference type="InterPro" id="IPR026875">
    <property type="entry name" value="PHydrolase_assoc_dom"/>
</dbReference>
<evidence type="ECO:0000256" key="1">
    <source>
        <dbReference type="ARBA" id="ARBA00022801"/>
    </source>
</evidence>
<evidence type="ECO:0000313" key="6">
    <source>
        <dbReference type="Proteomes" id="UP000009230"/>
    </source>
</evidence>
<dbReference type="InterPro" id="IPR003607">
    <property type="entry name" value="HD/PDEase_dom"/>
</dbReference>
<dbReference type="SUPFAM" id="SSF109604">
    <property type="entry name" value="HD-domain/PDEase-like"/>
    <property type="match status" value="1"/>
</dbReference>
<name>F6CUQ0_MARPP</name>
<organism evidence="5 6">
    <name type="scientific">Marinomonas posidonica (strain CECT 7376 / NCIMB 14433 / IVIA-Po-181)</name>
    <dbReference type="NCBI Taxonomy" id="491952"/>
    <lineage>
        <taxon>Bacteria</taxon>
        <taxon>Pseudomonadati</taxon>
        <taxon>Pseudomonadota</taxon>
        <taxon>Gammaproteobacteria</taxon>
        <taxon>Oceanospirillales</taxon>
        <taxon>Oceanospirillaceae</taxon>
        <taxon>Marinomonas</taxon>
    </lineage>
</organism>
<evidence type="ECO:0000256" key="2">
    <source>
        <dbReference type="HAMAP-Rule" id="MF_01212"/>
    </source>
</evidence>
<dbReference type="Pfam" id="PF13286">
    <property type="entry name" value="HD_assoc"/>
    <property type="match status" value="1"/>
</dbReference>
<dbReference type="HOGENOM" id="CLU_028163_0_0_6"/>
<dbReference type="Gene3D" id="1.10.3210.10">
    <property type="entry name" value="Hypothetical protein af1432"/>
    <property type="match status" value="1"/>
</dbReference>
<feature type="domain" description="HD" evidence="4">
    <location>
        <begin position="69"/>
        <end position="261"/>
    </location>
</feature>
<dbReference type="EMBL" id="CP002771">
    <property type="protein sequence ID" value="AEF54160.1"/>
    <property type="molecule type" value="Genomic_DNA"/>
</dbReference>
<gene>
    <name evidence="5" type="ordered locus">Mar181_1112</name>
</gene>
<dbReference type="InterPro" id="IPR006261">
    <property type="entry name" value="dGTPase"/>
</dbReference>
<dbReference type="NCBIfam" id="NF041026">
    <property type="entry name" value="antiphage_dGTPase"/>
    <property type="match status" value="1"/>
</dbReference>
<protein>
    <recommendedName>
        <fullName evidence="2">Deoxyguanosinetriphosphate triphosphohydrolase-like protein</fullName>
    </recommendedName>
</protein>
<dbReference type="eggNOG" id="COG0232">
    <property type="taxonomic scope" value="Bacteria"/>
</dbReference>
<dbReference type="KEGG" id="mpc:Mar181_1112"/>
<sequence length="452" mass="51766">MIDKNMTVANDKMLPWQERQSGHKESRDNDYRTPYQRDRARIIHSAAFRRLQSKTQILAIRQNDYSRTRLTHSLEVAQIGNGIVHHLKFSSADDAEFQPWLADDALIETVCLSHDIGHPPFGHGGEIALNYMMLDKGGFEGNAQSLRILGKRGSYSENYGMDVTRRALLGILKYPVLHNQVVGQYPEKPNNFRQFKAANWAPPKCVYEDEQDLLDWIIEPFSDADKAALQDLQNTTATHAKAKHASFDTSIMDLADDIAYGVHDLEDAIVLGMVTKEMWLEHLEPKLSALASPFLAENLNSLRTQLFSRQSHLRKEAIGNLVSWFITSCRVVENLKFEHPLLRYQVGLPEGQRQALALLKQFEMQHIIQRPEVQMLVYKGQQMLLEMFEAYSADPARLLPREIAHEWQRSRDQGESGLRIICDYMASMTDDYASRMYNKLFVPSLGSVFEPM</sequence>
<dbReference type="PROSITE" id="PS51831">
    <property type="entry name" value="HD"/>
    <property type="match status" value="1"/>
</dbReference>
<dbReference type="NCBIfam" id="NF003701">
    <property type="entry name" value="PRK05318.1"/>
    <property type="match status" value="1"/>
</dbReference>
<comment type="similarity">
    <text evidence="2">Belongs to the dGTPase family. Type 2 subfamily.</text>
</comment>
<dbReference type="STRING" id="491952.Mar181_1112"/>
<dbReference type="InterPro" id="IPR023023">
    <property type="entry name" value="dNTPase_2"/>
</dbReference>
<feature type="region of interest" description="Disordered" evidence="3">
    <location>
        <begin position="1"/>
        <end position="31"/>
    </location>
</feature>
<proteinExistence type="inferred from homology"/>
<keyword evidence="6" id="KW-1185">Reference proteome</keyword>
<evidence type="ECO:0000256" key="3">
    <source>
        <dbReference type="SAM" id="MobiDB-lite"/>
    </source>
</evidence>
<dbReference type="InterPro" id="IPR050135">
    <property type="entry name" value="dGTPase-like"/>
</dbReference>
<accession>F6CUQ0</accession>